<proteinExistence type="predicted"/>
<dbReference type="InterPro" id="IPR013324">
    <property type="entry name" value="RNA_pol_sigma_r3/r4-like"/>
</dbReference>
<evidence type="ECO:0000256" key="1">
    <source>
        <dbReference type="SAM" id="Phobius"/>
    </source>
</evidence>
<name>A0A1H7Z8Z1_9FIRM</name>
<gene>
    <name evidence="2" type="ORF">SAMN05216180_0525</name>
</gene>
<protein>
    <submittedName>
        <fullName evidence="2">Uncharacterized protein</fullName>
    </submittedName>
</protein>
<dbReference type="EMBL" id="FOCG01000001">
    <property type="protein sequence ID" value="SEM55062.1"/>
    <property type="molecule type" value="Genomic_DNA"/>
</dbReference>
<dbReference type="RefSeq" id="WP_092751348.1">
    <property type="nucleotide sequence ID" value="NZ_FOCG01000001.1"/>
</dbReference>
<organism evidence="2 3">
    <name type="scientific">Hydrogenoanaerobacterium saccharovorans</name>
    <dbReference type="NCBI Taxonomy" id="474960"/>
    <lineage>
        <taxon>Bacteria</taxon>
        <taxon>Bacillati</taxon>
        <taxon>Bacillota</taxon>
        <taxon>Clostridia</taxon>
        <taxon>Eubacteriales</taxon>
        <taxon>Oscillospiraceae</taxon>
        <taxon>Hydrogenoanaerobacterium</taxon>
    </lineage>
</organism>
<accession>A0A1H7Z8Z1</accession>
<keyword evidence="1" id="KW-0472">Membrane</keyword>
<dbReference type="AlphaFoldDB" id="A0A1H7Z8Z1"/>
<feature type="transmembrane region" description="Helical" evidence="1">
    <location>
        <begin position="13"/>
        <end position="30"/>
    </location>
</feature>
<evidence type="ECO:0000313" key="3">
    <source>
        <dbReference type="Proteomes" id="UP000199158"/>
    </source>
</evidence>
<dbReference type="Proteomes" id="UP000199158">
    <property type="component" value="Unassembled WGS sequence"/>
</dbReference>
<sequence>MDIDFLTAACKELAVNSPYTLIIILLMFFFSHQNKASLKQINSMFETSLQEIRECHQQAFAELRKMIKASNSVK</sequence>
<evidence type="ECO:0000313" key="2">
    <source>
        <dbReference type="EMBL" id="SEM55062.1"/>
    </source>
</evidence>
<dbReference type="SUPFAM" id="SSF88659">
    <property type="entry name" value="Sigma3 and sigma4 domains of RNA polymerase sigma factors"/>
    <property type="match status" value="1"/>
</dbReference>
<reference evidence="2 3" key="1">
    <citation type="submission" date="2016-10" db="EMBL/GenBank/DDBJ databases">
        <authorList>
            <person name="de Groot N.N."/>
        </authorList>
    </citation>
    <scope>NUCLEOTIDE SEQUENCE [LARGE SCALE GENOMIC DNA]</scope>
    <source>
        <strain evidence="2 3">CGMCC 1.5070</strain>
    </source>
</reference>
<keyword evidence="1" id="KW-1133">Transmembrane helix</keyword>
<keyword evidence="1" id="KW-0812">Transmembrane</keyword>
<keyword evidence="3" id="KW-1185">Reference proteome</keyword>